<evidence type="ECO:0000313" key="8">
    <source>
        <dbReference type="EMBL" id="ARU49840.1"/>
    </source>
</evidence>
<accession>A0A290HH08</accession>
<dbReference type="GO" id="GO:0005829">
    <property type="term" value="C:cytosol"/>
    <property type="evidence" value="ECO:0007669"/>
    <property type="project" value="TreeGrafter"/>
</dbReference>
<dbReference type="InterPro" id="IPR011006">
    <property type="entry name" value="CheY-like_superfamily"/>
</dbReference>
<feature type="modified residue" description="4-aspartylphosphate" evidence="6">
    <location>
        <position position="62"/>
    </location>
</feature>
<evidence type="ECO:0000256" key="2">
    <source>
        <dbReference type="ARBA" id="ARBA00023012"/>
    </source>
</evidence>
<evidence type="ECO:0000256" key="3">
    <source>
        <dbReference type="ARBA" id="ARBA00023015"/>
    </source>
</evidence>
<dbReference type="InterPro" id="IPR008813">
    <property type="entry name" value="Plasmid_replication_RepL"/>
</dbReference>
<dbReference type="GO" id="GO:0006260">
    <property type="term" value="P:DNA replication"/>
    <property type="evidence" value="ECO:0007669"/>
    <property type="project" value="InterPro"/>
</dbReference>
<sequence length="224" mass="25967">MNKRNFELLGSFTILYIEDEADLLKHTTAVLEDFVKKIYPVQTIDEALKIIQSEKIDVIVADIHLKYSNGLDFLRTLKYDLEIELPCIVTTAFTDTEYLLDAIKLHVDNYIIKPVNIKELLNSLHDVLLPKIQAKEIERSYNIIKTISAVTDSKQVEIIRFIIKNLDYENILNYSYSEIMEQVDVSKPTVIKLFKQLSDQGILTKIQNKKYLFDETKLPLPENA</sequence>
<keyword evidence="4" id="KW-0238">DNA-binding</keyword>
<dbReference type="Proteomes" id="UP000196005">
    <property type="component" value="Chromosome"/>
</dbReference>
<dbReference type="PANTHER" id="PTHR48111:SF1">
    <property type="entry name" value="TWO-COMPONENT RESPONSE REGULATOR ORR33"/>
    <property type="match status" value="1"/>
</dbReference>
<dbReference type="KEGG" id="suls:Sdiek1_2692"/>
<evidence type="ECO:0000256" key="4">
    <source>
        <dbReference type="ARBA" id="ARBA00023125"/>
    </source>
</evidence>
<dbReference type="EMBL" id="CP021416">
    <property type="protein sequence ID" value="ARU49840.1"/>
    <property type="molecule type" value="Genomic_DNA"/>
</dbReference>
<keyword evidence="3" id="KW-0805">Transcription regulation</keyword>
<dbReference type="Pfam" id="PF05732">
    <property type="entry name" value="RepL"/>
    <property type="match status" value="1"/>
</dbReference>
<keyword evidence="5" id="KW-0804">Transcription</keyword>
<reference evidence="10" key="1">
    <citation type="submission" date="2017-05" db="EMBL/GenBank/DDBJ databases">
        <title>Dechlorination kinetics govern the competition between two new strains of the genus Sulfurospirillum.</title>
        <authorList>
            <person name="Buttet G.F."/>
            <person name="Murray A.M."/>
            <person name="Goris T."/>
            <person name="Burion M."/>
            <person name="Lin B."/>
            <person name="Rolle M."/>
            <person name="Maillard J."/>
        </authorList>
    </citation>
    <scope>NUCLEOTIDE SEQUENCE [LARGE SCALE GENOMIC DNA]</scope>
    <source>
        <strain evidence="10">SL2-1</strain>
    </source>
</reference>
<dbReference type="AlphaFoldDB" id="A0A1Y0HPI3"/>
<keyword evidence="1 6" id="KW-0597">Phosphoprotein</keyword>
<dbReference type="SUPFAM" id="SSF46785">
    <property type="entry name" value="Winged helix' DNA-binding domain"/>
    <property type="match status" value="1"/>
</dbReference>
<dbReference type="OrthoDB" id="5514345at2"/>
<organism evidence="8 10">
    <name type="scientific">Sulfurospirillum diekertiae</name>
    <dbReference type="NCBI Taxonomy" id="1854492"/>
    <lineage>
        <taxon>Bacteria</taxon>
        <taxon>Pseudomonadati</taxon>
        <taxon>Campylobacterota</taxon>
        <taxon>Epsilonproteobacteria</taxon>
        <taxon>Campylobacterales</taxon>
        <taxon>Sulfurospirillaceae</taxon>
        <taxon>Sulfurospirillum</taxon>
    </lineage>
</organism>
<dbReference type="SMART" id="SM00448">
    <property type="entry name" value="REC"/>
    <property type="match status" value="1"/>
</dbReference>
<dbReference type="PROSITE" id="PS50110">
    <property type="entry name" value="RESPONSE_REGULATORY"/>
    <property type="match status" value="1"/>
</dbReference>
<feature type="domain" description="Response regulatory" evidence="7">
    <location>
        <begin position="13"/>
        <end position="128"/>
    </location>
</feature>
<protein>
    <submittedName>
        <fullName evidence="8">Hydrogenase transcriptional regulatory protein hupR1</fullName>
    </submittedName>
    <submittedName>
        <fullName evidence="9">Response regulator</fullName>
    </submittedName>
</protein>
<evidence type="ECO:0000313" key="10">
    <source>
        <dbReference type="Proteomes" id="UP000196005"/>
    </source>
</evidence>
<reference evidence="9" key="2">
    <citation type="submission" date="2017-09" db="EMBL/GenBank/DDBJ databases">
        <authorList>
            <person name="Goris T."/>
        </authorList>
    </citation>
    <scope>NUCLEOTIDE SEQUENCE</scope>
    <source>
        <strain evidence="9">JPD-1</strain>
    </source>
</reference>
<dbReference type="GO" id="GO:0006276">
    <property type="term" value="P:plasmid maintenance"/>
    <property type="evidence" value="ECO:0007669"/>
    <property type="project" value="InterPro"/>
</dbReference>
<dbReference type="PANTHER" id="PTHR48111">
    <property type="entry name" value="REGULATOR OF RPOS"/>
    <property type="match status" value="1"/>
</dbReference>
<dbReference type="GO" id="GO:0000156">
    <property type="term" value="F:phosphorelay response regulator activity"/>
    <property type="evidence" value="ECO:0007669"/>
    <property type="project" value="TreeGrafter"/>
</dbReference>
<evidence type="ECO:0000256" key="5">
    <source>
        <dbReference type="ARBA" id="ARBA00023163"/>
    </source>
</evidence>
<dbReference type="InterPro" id="IPR001789">
    <property type="entry name" value="Sig_transdc_resp-reg_receiver"/>
</dbReference>
<evidence type="ECO:0000256" key="6">
    <source>
        <dbReference type="PROSITE-ProRule" id="PRU00169"/>
    </source>
</evidence>
<evidence type="ECO:0000259" key="7">
    <source>
        <dbReference type="PROSITE" id="PS50110"/>
    </source>
</evidence>
<dbReference type="Pfam" id="PF00072">
    <property type="entry name" value="Response_reg"/>
    <property type="match status" value="1"/>
</dbReference>
<dbReference type="GO" id="GO:0006355">
    <property type="term" value="P:regulation of DNA-templated transcription"/>
    <property type="evidence" value="ECO:0007669"/>
    <property type="project" value="TreeGrafter"/>
</dbReference>
<dbReference type="GO" id="GO:0000976">
    <property type="term" value="F:transcription cis-regulatory region binding"/>
    <property type="evidence" value="ECO:0007669"/>
    <property type="project" value="TreeGrafter"/>
</dbReference>
<keyword evidence="10" id="KW-1185">Reference proteome</keyword>
<gene>
    <name evidence="8" type="ORF">Sdiek1_2692</name>
    <name evidence="9" type="ORF">SJPD1_2591</name>
</gene>
<dbReference type="Gene3D" id="3.40.50.2300">
    <property type="match status" value="1"/>
</dbReference>
<proteinExistence type="predicted"/>
<dbReference type="InterPro" id="IPR036390">
    <property type="entry name" value="WH_DNA-bd_sf"/>
</dbReference>
<dbReference type="InterPro" id="IPR036388">
    <property type="entry name" value="WH-like_DNA-bd_sf"/>
</dbReference>
<name>A0A1Y0HPI3_9BACT</name>
<dbReference type="Proteomes" id="UP000217349">
    <property type="component" value="Chromosome"/>
</dbReference>
<dbReference type="Gene3D" id="1.10.10.10">
    <property type="entry name" value="Winged helix-like DNA-binding domain superfamily/Winged helix DNA-binding domain"/>
    <property type="match status" value="1"/>
</dbReference>
<dbReference type="GO" id="GO:0032993">
    <property type="term" value="C:protein-DNA complex"/>
    <property type="evidence" value="ECO:0007669"/>
    <property type="project" value="TreeGrafter"/>
</dbReference>
<dbReference type="RefSeq" id="WP_087439522.1">
    <property type="nucleotide sequence ID" value="NZ_CP021416.1"/>
</dbReference>
<evidence type="ECO:0000313" key="9">
    <source>
        <dbReference type="EMBL" id="ATB70685.1"/>
    </source>
</evidence>
<reference evidence="8" key="3">
    <citation type="journal article" date="2018" name="FEMS Microbiol. Ecol.">
        <title>Coexistence of two distinct Sulfurospirillum populations respiring tetrachloroethene-genomic and kinetic considerations. .</title>
        <authorList>
            <person name="Buttet G.F."/>
            <person name="Murray A.M."/>
            <person name="Goris T."/>
            <person name="Burion M."/>
            <person name="Jin B."/>
            <person name="Rolle M."/>
            <person name="Holliger C."/>
            <person name="Maillard J."/>
        </authorList>
    </citation>
    <scope>NUCLEOTIDE SEQUENCE</scope>
    <source>
        <strain evidence="8">SL2-1</strain>
    </source>
</reference>
<evidence type="ECO:0000256" key="1">
    <source>
        <dbReference type="ARBA" id="ARBA00022553"/>
    </source>
</evidence>
<keyword evidence="2" id="KW-0902">Two-component regulatory system</keyword>
<reference evidence="9" key="4">
    <citation type="journal article" date="2020" name="MicrobiologyOpen">
        <title>Tetrachloroethene respiration in Sulfurospirillum species is regulated by a two-component system as unraveled by comparative genomics, transcriptomics, and regulator binding studies.</title>
        <authorList>
            <person name="Esken J."/>
            <person name="Goris T."/>
            <person name="Gadkari J."/>
            <person name="Bischler T."/>
            <person name="Forstner K.U."/>
            <person name="Sharma C.M."/>
            <person name="Diekert G."/>
            <person name="Schubert T."/>
        </authorList>
    </citation>
    <scope>NUCLEOTIDE SEQUENCE</scope>
    <source>
        <strain evidence="9">JPD-1</strain>
    </source>
</reference>
<accession>A0A1Y0HPI3</accession>
<dbReference type="EMBL" id="CP023275">
    <property type="protein sequence ID" value="ATB70685.1"/>
    <property type="molecule type" value="Genomic_DNA"/>
</dbReference>
<dbReference type="CDD" id="cd00156">
    <property type="entry name" value="REC"/>
    <property type="match status" value="1"/>
</dbReference>
<dbReference type="KEGG" id="sulj:SJPD1_2591"/>
<dbReference type="SUPFAM" id="SSF52172">
    <property type="entry name" value="CheY-like"/>
    <property type="match status" value="1"/>
</dbReference>
<dbReference type="InterPro" id="IPR039420">
    <property type="entry name" value="WalR-like"/>
</dbReference>